<comment type="function">
    <text evidence="7">Catalyzes the hydrolytic cleavage of the carbon-nitrogen bond in imidazolone-5-propanoate to yield N-formimidoyl-L-glutamate. It is the third step in the universal histidine degradation pathway.</text>
</comment>
<keyword evidence="10" id="KW-1185">Reference proteome</keyword>
<evidence type="ECO:0000313" key="10">
    <source>
        <dbReference type="Proteomes" id="UP000823201"/>
    </source>
</evidence>
<keyword evidence="6 7" id="KW-0408">Iron</keyword>
<comment type="subcellular location">
    <subcellularLocation>
        <location evidence="7">Cytoplasm</location>
    </subcellularLocation>
</comment>
<dbReference type="Gene3D" id="2.30.40.10">
    <property type="entry name" value="Urease, subunit C, domain 1"/>
    <property type="match status" value="1"/>
</dbReference>
<comment type="similarity">
    <text evidence="7">Belongs to the metallo-dependent hydrolases superfamily. HutI family.</text>
</comment>
<sequence length="414" mass="44306">MTKLMLVHAAEIATPTGKEAVSGSAMNQLQVIHDGAVVIEAGIIQAVGPTETILKNYDSSQYSVIDATNQSIVPGFVDSHTHFVFGGYRPDEFLMRLSGKSYMEIMEAGGGIENTVQATRSSSFDELYQSGFERLDEMLAFGVTTVEGKSGYGLDHDNEIKQLGVMQKLNASHPVDVVSTFLGAHAVPREFAGRNSDYIDFLISDVLPEVASQKLADYCDAFCEKGVISIDDSRRLLAKAKALGMRLKLHADEIEQLGGAELAAELGAASADHLLEASDTGIGRLAEADVVATLLPATAFCLNKPYAPARKMIDQGCAVALASDLNPGSCFTGSVPLIFSLACIYMKMSVAEALTAFTLNGAAALNRADRIGSIEVGKEADLLLLKYPSYSYLVYKTAVNCVDRVIKKGKVIKN</sequence>
<accession>A0ABS2Q8Z5</accession>
<dbReference type="EC" id="3.5.2.7" evidence="1 7"/>
<feature type="binding site" evidence="7">
    <location>
        <position position="80"/>
    </location>
    <ligand>
        <name>Zn(2+)</name>
        <dbReference type="ChEBI" id="CHEBI:29105"/>
    </ligand>
</feature>
<evidence type="ECO:0000256" key="2">
    <source>
        <dbReference type="ARBA" id="ARBA00022723"/>
    </source>
</evidence>
<evidence type="ECO:0000256" key="6">
    <source>
        <dbReference type="ARBA" id="ARBA00023004"/>
    </source>
</evidence>
<dbReference type="Gene3D" id="3.20.20.140">
    <property type="entry name" value="Metal-dependent hydrolases"/>
    <property type="match status" value="1"/>
</dbReference>
<comment type="caution">
    <text evidence="9">The sequence shown here is derived from an EMBL/GenBank/DDBJ whole genome shotgun (WGS) entry which is preliminary data.</text>
</comment>
<dbReference type="PANTHER" id="PTHR42752">
    <property type="entry name" value="IMIDAZOLONEPROPIONASE"/>
    <property type="match status" value="1"/>
</dbReference>
<comment type="catalytic activity">
    <reaction evidence="7">
        <text>4-imidazolone-5-propanoate + H2O = N-formimidoyl-L-glutamate</text>
        <dbReference type="Rhea" id="RHEA:23660"/>
        <dbReference type="ChEBI" id="CHEBI:15377"/>
        <dbReference type="ChEBI" id="CHEBI:58928"/>
        <dbReference type="ChEBI" id="CHEBI:77893"/>
        <dbReference type="EC" id="3.5.2.7"/>
    </reaction>
</comment>
<feature type="binding site" evidence="7">
    <location>
        <position position="250"/>
    </location>
    <ligand>
        <name>Zn(2+)</name>
        <dbReference type="ChEBI" id="CHEBI:29105"/>
    </ligand>
</feature>
<evidence type="ECO:0000256" key="7">
    <source>
        <dbReference type="HAMAP-Rule" id="MF_00372"/>
    </source>
</evidence>
<reference evidence="9 10" key="1">
    <citation type="submission" date="2021-01" db="EMBL/GenBank/DDBJ databases">
        <title>Genomic Encyclopedia of Type Strains, Phase IV (KMG-IV): sequencing the most valuable type-strain genomes for metagenomic binning, comparative biology and taxonomic classification.</title>
        <authorList>
            <person name="Goeker M."/>
        </authorList>
    </citation>
    <scope>NUCLEOTIDE SEQUENCE [LARGE SCALE GENOMIC DNA]</scope>
    <source>
        <strain evidence="9 10">DSM 100968</strain>
    </source>
</reference>
<keyword evidence="5 7" id="KW-0862">Zinc</keyword>
<dbReference type="InterPro" id="IPR032466">
    <property type="entry name" value="Metal_Hydrolase"/>
</dbReference>
<feature type="binding site" evidence="7">
    <location>
        <position position="89"/>
    </location>
    <ligand>
        <name>4-imidazolone-5-propanoate</name>
        <dbReference type="ChEBI" id="CHEBI:77893"/>
    </ligand>
</feature>
<evidence type="ECO:0000313" key="9">
    <source>
        <dbReference type="EMBL" id="MBM7658126.1"/>
    </source>
</evidence>
<feature type="domain" description="Amidohydrolase-related" evidence="8">
    <location>
        <begin position="272"/>
        <end position="411"/>
    </location>
</feature>
<dbReference type="CDD" id="cd01296">
    <property type="entry name" value="Imidazolone-5PH"/>
    <property type="match status" value="1"/>
</dbReference>
<feature type="binding site" evidence="7">
    <location>
        <position position="253"/>
    </location>
    <ligand>
        <name>4-imidazolone-5-propanoate</name>
        <dbReference type="ChEBI" id="CHEBI:77893"/>
    </ligand>
</feature>
<dbReference type="SUPFAM" id="SSF51556">
    <property type="entry name" value="Metallo-dependent hydrolases"/>
    <property type="match status" value="1"/>
</dbReference>
<feature type="binding site" evidence="7">
    <location>
        <position position="324"/>
    </location>
    <ligand>
        <name>Fe(3+)</name>
        <dbReference type="ChEBI" id="CHEBI:29034"/>
    </ligand>
</feature>
<dbReference type="PANTHER" id="PTHR42752:SF1">
    <property type="entry name" value="IMIDAZOLONEPROPIONASE-RELATED"/>
    <property type="match status" value="1"/>
</dbReference>
<dbReference type="InterPro" id="IPR006680">
    <property type="entry name" value="Amidohydro-rel"/>
</dbReference>
<proteinExistence type="inferred from homology"/>
<comment type="cofactor">
    <cofactor evidence="7">
        <name>Zn(2+)</name>
        <dbReference type="ChEBI" id="CHEBI:29105"/>
    </cofactor>
    <cofactor evidence="7">
        <name>Fe(3+)</name>
        <dbReference type="ChEBI" id="CHEBI:29034"/>
    </cofactor>
    <text evidence="7">Binds 1 zinc or iron ion per subunit.</text>
</comment>
<evidence type="ECO:0000259" key="8">
    <source>
        <dbReference type="Pfam" id="PF01979"/>
    </source>
</evidence>
<keyword evidence="3 7" id="KW-0378">Hydrolase</keyword>
<dbReference type="Proteomes" id="UP000823201">
    <property type="component" value="Unassembled WGS sequence"/>
</dbReference>
<feature type="binding site" evidence="7">
    <location>
        <position position="152"/>
    </location>
    <ligand>
        <name>N-formimidoyl-L-glutamate</name>
        <dbReference type="ChEBI" id="CHEBI:58928"/>
    </ligand>
</feature>
<dbReference type="InterPro" id="IPR011059">
    <property type="entry name" value="Metal-dep_hydrolase_composite"/>
</dbReference>
<feature type="binding site" evidence="7">
    <location>
        <position position="185"/>
    </location>
    <ligand>
        <name>4-imidazolone-5-propanoate</name>
        <dbReference type="ChEBI" id="CHEBI:77893"/>
    </ligand>
</feature>
<feature type="binding site" evidence="7">
    <location>
        <position position="80"/>
    </location>
    <ligand>
        <name>Fe(3+)</name>
        <dbReference type="ChEBI" id="CHEBI:29034"/>
    </ligand>
</feature>
<keyword evidence="4 7" id="KW-0369">Histidine metabolism</keyword>
<evidence type="ECO:0000256" key="5">
    <source>
        <dbReference type="ARBA" id="ARBA00022833"/>
    </source>
</evidence>
<protein>
    <recommendedName>
        <fullName evidence="1 7">Imidazolonepropionase</fullName>
        <ecNumber evidence="1 7">3.5.2.7</ecNumber>
    </recommendedName>
    <alternativeName>
        <fullName evidence="7">Imidazolone-5-propionate hydrolase</fullName>
    </alternativeName>
</protein>
<keyword evidence="7" id="KW-0963">Cytoplasm</keyword>
<evidence type="ECO:0000256" key="1">
    <source>
        <dbReference type="ARBA" id="ARBA00012864"/>
    </source>
</evidence>
<feature type="binding site" evidence="7">
    <location>
        <position position="250"/>
    </location>
    <ligand>
        <name>Fe(3+)</name>
        <dbReference type="ChEBI" id="CHEBI:29034"/>
    </ligand>
</feature>
<organism evidence="9 10">
    <name type="scientific">Sporolactobacillus spathodeae</name>
    <dbReference type="NCBI Taxonomy" id="1465502"/>
    <lineage>
        <taxon>Bacteria</taxon>
        <taxon>Bacillati</taxon>
        <taxon>Bacillota</taxon>
        <taxon>Bacilli</taxon>
        <taxon>Bacillales</taxon>
        <taxon>Sporolactobacillaceae</taxon>
        <taxon>Sporolactobacillus</taxon>
    </lineage>
</organism>
<dbReference type="SUPFAM" id="SSF51338">
    <property type="entry name" value="Composite domain of metallo-dependent hydrolases"/>
    <property type="match status" value="1"/>
</dbReference>
<feature type="binding site" evidence="7">
    <location>
        <position position="152"/>
    </location>
    <ligand>
        <name>4-imidazolone-5-propanoate</name>
        <dbReference type="ChEBI" id="CHEBI:77893"/>
    </ligand>
</feature>
<evidence type="ECO:0000256" key="3">
    <source>
        <dbReference type="ARBA" id="ARBA00022801"/>
    </source>
</evidence>
<comment type="pathway">
    <text evidence="7">Amino-acid degradation; L-histidine degradation into L-glutamate; N-formimidoyl-L-glutamate from L-histidine: step 3/3.</text>
</comment>
<dbReference type="HAMAP" id="MF_00372">
    <property type="entry name" value="HutI"/>
    <property type="match status" value="1"/>
</dbReference>
<gene>
    <name evidence="7" type="primary">hutI</name>
    <name evidence="9" type="ORF">JOC27_001579</name>
</gene>
<dbReference type="RefSeq" id="WP_205006688.1">
    <property type="nucleotide sequence ID" value="NZ_CBCRXA010000018.1"/>
</dbReference>
<feature type="binding site" evidence="7">
    <location>
        <position position="329"/>
    </location>
    <ligand>
        <name>4-imidazolone-5-propanoate</name>
        <dbReference type="ChEBI" id="CHEBI:77893"/>
    </ligand>
</feature>
<dbReference type="InterPro" id="IPR005920">
    <property type="entry name" value="HutI"/>
</dbReference>
<feature type="binding site" evidence="7">
    <location>
        <position position="328"/>
    </location>
    <ligand>
        <name>N-formimidoyl-L-glutamate</name>
        <dbReference type="ChEBI" id="CHEBI:58928"/>
    </ligand>
</feature>
<dbReference type="NCBIfam" id="TIGR01224">
    <property type="entry name" value="hutI"/>
    <property type="match status" value="1"/>
</dbReference>
<feature type="binding site" evidence="7">
    <location>
        <position position="326"/>
    </location>
    <ligand>
        <name>N-formimidoyl-L-glutamate</name>
        <dbReference type="ChEBI" id="CHEBI:58928"/>
    </ligand>
</feature>
<dbReference type="EMBL" id="JAFBEV010000012">
    <property type="protein sequence ID" value="MBM7658126.1"/>
    <property type="molecule type" value="Genomic_DNA"/>
</dbReference>
<keyword evidence="2 7" id="KW-0479">Metal-binding</keyword>
<feature type="binding site" evidence="7">
    <location>
        <position position="82"/>
    </location>
    <ligand>
        <name>Zn(2+)</name>
        <dbReference type="ChEBI" id="CHEBI:29105"/>
    </ligand>
</feature>
<feature type="binding site" evidence="7">
    <location>
        <position position="324"/>
    </location>
    <ligand>
        <name>Zn(2+)</name>
        <dbReference type="ChEBI" id="CHEBI:29105"/>
    </ligand>
</feature>
<dbReference type="Pfam" id="PF01979">
    <property type="entry name" value="Amidohydro_1"/>
    <property type="match status" value="1"/>
</dbReference>
<evidence type="ECO:0000256" key="4">
    <source>
        <dbReference type="ARBA" id="ARBA00022808"/>
    </source>
</evidence>
<name>A0ABS2Q8Z5_9BACL</name>
<dbReference type="GO" id="GO:0050480">
    <property type="term" value="F:imidazolonepropionase activity"/>
    <property type="evidence" value="ECO:0007669"/>
    <property type="project" value="UniProtKB-EC"/>
</dbReference>
<feature type="binding site" evidence="7">
    <location>
        <position position="82"/>
    </location>
    <ligand>
        <name>Fe(3+)</name>
        <dbReference type="ChEBI" id="CHEBI:29034"/>
    </ligand>
</feature>